<gene>
    <name evidence="1" type="ORF">GS399_19120</name>
</gene>
<dbReference type="RefSeq" id="WP_160846267.1">
    <property type="nucleotide sequence ID" value="NZ_WVHT01000013.1"/>
</dbReference>
<proteinExistence type="predicted"/>
<comment type="caution">
    <text evidence="1">The sequence shown here is derived from an EMBL/GenBank/DDBJ whole genome shotgun (WGS) entry which is preliminary data.</text>
</comment>
<protein>
    <submittedName>
        <fullName evidence="1">Uncharacterized protein</fullName>
    </submittedName>
</protein>
<evidence type="ECO:0000313" key="2">
    <source>
        <dbReference type="Proteomes" id="UP000466586"/>
    </source>
</evidence>
<dbReference type="Proteomes" id="UP000466586">
    <property type="component" value="Unassembled WGS sequence"/>
</dbReference>
<reference evidence="1 2" key="1">
    <citation type="submission" date="2019-11" db="EMBL/GenBank/DDBJ databases">
        <title>Pedobacter sp. HMF7647 Genome sequencing and assembly.</title>
        <authorList>
            <person name="Kang H."/>
            <person name="Kim H."/>
            <person name="Joh K."/>
        </authorList>
    </citation>
    <scope>NUCLEOTIDE SEQUENCE [LARGE SCALE GENOMIC DNA]</scope>
    <source>
        <strain evidence="1 2">HMF7647</strain>
    </source>
</reference>
<evidence type="ECO:0000313" key="1">
    <source>
        <dbReference type="EMBL" id="MXV53087.1"/>
    </source>
</evidence>
<name>A0A7K1YEQ2_9SPHI</name>
<accession>A0A7K1YEQ2</accession>
<keyword evidence="2" id="KW-1185">Reference proteome</keyword>
<dbReference type="AlphaFoldDB" id="A0A7K1YEQ2"/>
<dbReference type="EMBL" id="WVHT01000013">
    <property type="protein sequence ID" value="MXV53087.1"/>
    <property type="molecule type" value="Genomic_DNA"/>
</dbReference>
<organism evidence="1 2">
    <name type="scientific">Hufsiella arboris</name>
    <dbReference type="NCBI Taxonomy" id="2695275"/>
    <lineage>
        <taxon>Bacteria</taxon>
        <taxon>Pseudomonadati</taxon>
        <taxon>Bacteroidota</taxon>
        <taxon>Sphingobacteriia</taxon>
        <taxon>Sphingobacteriales</taxon>
        <taxon>Sphingobacteriaceae</taxon>
        <taxon>Hufsiella</taxon>
    </lineage>
</organism>
<sequence length="82" mass="9116">MSHFGRLNVTFLLIIARRTFTTGISGFAIILTQQSYEFAIPRREGSYTTNIARSLAVSMLLSNGLFLSSEWHNAIILPVAVL</sequence>